<dbReference type="RefSeq" id="WP_086728869.1">
    <property type="nucleotide sequence ID" value="NZ_MUBM01000268.1"/>
</dbReference>
<dbReference type="EMBL" id="JBEPCU010001867">
    <property type="protein sequence ID" value="MER6984533.1"/>
    <property type="molecule type" value="Genomic_DNA"/>
</dbReference>
<name>A0ABV1WK06_9ACTN</name>
<dbReference type="Proteomes" id="UP001458415">
    <property type="component" value="Unassembled WGS sequence"/>
</dbReference>
<sequence>MSQATTTFTADVEALGDLLAVTYEEGLGLADLHPLTAGRYCGIAADLISRNLPRDMHALAQVLALLIDEMHHEDIAPWMFVRHLDAADDVLKRF</sequence>
<reference evidence="1 2" key="1">
    <citation type="submission" date="2024-06" db="EMBL/GenBank/DDBJ databases">
        <title>The Natural Products Discovery Center: Release of the First 8490 Sequenced Strains for Exploring Actinobacteria Biosynthetic Diversity.</title>
        <authorList>
            <person name="Kalkreuter E."/>
            <person name="Kautsar S.A."/>
            <person name="Yang D."/>
            <person name="Bader C.D."/>
            <person name="Teijaro C.N."/>
            <person name="Fluegel L."/>
            <person name="Davis C.M."/>
            <person name="Simpson J.R."/>
            <person name="Lauterbach L."/>
            <person name="Steele A.D."/>
            <person name="Gui C."/>
            <person name="Meng S."/>
            <person name="Li G."/>
            <person name="Viehrig K."/>
            <person name="Ye F."/>
            <person name="Su P."/>
            <person name="Kiefer A.F."/>
            <person name="Nichols A."/>
            <person name="Cepeda A.J."/>
            <person name="Yan W."/>
            <person name="Fan B."/>
            <person name="Jiang Y."/>
            <person name="Adhikari A."/>
            <person name="Zheng C.-J."/>
            <person name="Schuster L."/>
            <person name="Cowan T.M."/>
            <person name="Smanski M.J."/>
            <person name="Chevrette M.G."/>
            <person name="De Carvalho L.P.S."/>
            <person name="Shen B."/>
        </authorList>
    </citation>
    <scope>NUCLEOTIDE SEQUENCE [LARGE SCALE GENOMIC DNA]</scope>
    <source>
        <strain evidence="1 2">NPDC000634</strain>
    </source>
</reference>
<comment type="caution">
    <text evidence="1">The sequence shown here is derived from an EMBL/GenBank/DDBJ whole genome shotgun (WGS) entry which is preliminary data.</text>
</comment>
<gene>
    <name evidence="1" type="ORF">ABT317_48215</name>
</gene>
<proteinExistence type="predicted"/>
<protein>
    <submittedName>
        <fullName evidence="1">Uncharacterized protein</fullName>
    </submittedName>
</protein>
<evidence type="ECO:0000313" key="1">
    <source>
        <dbReference type="EMBL" id="MER6984533.1"/>
    </source>
</evidence>
<keyword evidence="2" id="KW-1185">Reference proteome</keyword>
<accession>A0ABV1WK06</accession>
<evidence type="ECO:0000313" key="2">
    <source>
        <dbReference type="Proteomes" id="UP001458415"/>
    </source>
</evidence>
<organism evidence="1 2">
    <name type="scientific">Streptomyces carpinensis</name>
    <dbReference type="NCBI Taxonomy" id="66369"/>
    <lineage>
        <taxon>Bacteria</taxon>
        <taxon>Bacillati</taxon>
        <taxon>Actinomycetota</taxon>
        <taxon>Actinomycetes</taxon>
        <taxon>Kitasatosporales</taxon>
        <taxon>Streptomycetaceae</taxon>
        <taxon>Streptomyces</taxon>
    </lineage>
</organism>